<name>A0AAE1CP26_9GAST</name>
<keyword evidence="2" id="KW-1185">Reference proteome</keyword>
<dbReference type="AlphaFoldDB" id="A0AAE1CP26"/>
<sequence length="98" mass="10802">MKVAASPASVLGKRRHKMNLAPLTNGEVICRDRAERVSPDRQISMLQYHPESQQLDRSGRSREAIVVCWTARCGQLEVAGAGLANSFHLTRGFSQCGH</sequence>
<dbReference type="Proteomes" id="UP001283361">
    <property type="component" value="Unassembled WGS sequence"/>
</dbReference>
<protein>
    <submittedName>
        <fullName evidence="1">Uncharacterized protein</fullName>
    </submittedName>
</protein>
<evidence type="ECO:0000313" key="1">
    <source>
        <dbReference type="EMBL" id="KAK3724714.1"/>
    </source>
</evidence>
<proteinExistence type="predicted"/>
<organism evidence="1 2">
    <name type="scientific">Elysia crispata</name>
    <name type="common">lettuce slug</name>
    <dbReference type="NCBI Taxonomy" id="231223"/>
    <lineage>
        <taxon>Eukaryota</taxon>
        <taxon>Metazoa</taxon>
        <taxon>Spiralia</taxon>
        <taxon>Lophotrochozoa</taxon>
        <taxon>Mollusca</taxon>
        <taxon>Gastropoda</taxon>
        <taxon>Heterobranchia</taxon>
        <taxon>Euthyneura</taxon>
        <taxon>Panpulmonata</taxon>
        <taxon>Sacoglossa</taxon>
        <taxon>Placobranchoidea</taxon>
        <taxon>Plakobranchidae</taxon>
        <taxon>Elysia</taxon>
    </lineage>
</organism>
<reference evidence="1" key="1">
    <citation type="journal article" date="2023" name="G3 (Bethesda)">
        <title>A reference genome for the long-term kleptoplast-retaining sea slug Elysia crispata morphotype clarki.</title>
        <authorList>
            <person name="Eastman K.E."/>
            <person name="Pendleton A.L."/>
            <person name="Shaikh M.A."/>
            <person name="Suttiyut T."/>
            <person name="Ogas R."/>
            <person name="Tomko P."/>
            <person name="Gavelis G."/>
            <person name="Widhalm J.R."/>
            <person name="Wisecaver J.H."/>
        </authorList>
    </citation>
    <scope>NUCLEOTIDE SEQUENCE</scope>
    <source>
        <strain evidence="1">ECLA1</strain>
    </source>
</reference>
<evidence type="ECO:0000313" key="2">
    <source>
        <dbReference type="Proteomes" id="UP001283361"/>
    </source>
</evidence>
<accession>A0AAE1CP26</accession>
<dbReference type="EMBL" id="JAWDGP010007341">
    <property type="protein sequence ID" value="KAK3724714.1"/>
    <property type="molecule type" value="Genomic_DNA"/>
</dbReference>
<gene>
    <name evidence="1" type="ORF">RRG08_041194</name>
</gene>
<comment type="caution">
    <text evidence="1">The sequence shown here is derived from an EMBL/GenBank/DDBJ whole genome shotgun (WGS) entry which is preliminary data.</text>
</comment>